<reference evidence="15" key="1">
    <citation type="submission" date="2015-06" db="EMBL/GenBank/DDBJ databases">
        <title>New insights into the roles of widespread benthic archaea in carbon and nitrogen cycling.</title>
        <authorList>
            <person name="Lazar C.S."/>
            <person name="Baker B.J."/>
            <person name="Seitz K.W."/>
            <person name="Hyde A.S."/>
            <person name="Dick G.J."/>
            <person name="Hinrichs K.-U."/>
            <person name="Teske A.P."/>
        </authorList>
    </citation>
    <scope>NUCLEOTIDE SEQUENCE [LARGE SCALE GENOMIC DNA]</scope>
</reference>
<evidence type="ECO:0000256" key="6">
    <source>
        <dbReference type="ARBA" id="ARBA00022705"/>
    </source>
</evidence>
<comment type="subunit">
    <text evidence="11">Heterodimer of a small subunit (PriS) and a large subunit (PriL).</text>
</comment>
<dbReference type="InterPro" id="IPR014052">
    <property type="entry name" value="DNA_primase_ssu_euk/arc"/>
</dbReference>
<name>A0A0M0BT01_9ARCH</name>
<evidence type="ECO:0000256" key="13">
    <source>
        <dbReference type="RuleBase" id="RU004224"/>
    </source>
</evidence>
<comment type="function">
    <text evidence="11">Catalytic subunit of DNA primase, an RNA polymerase that catalyzes the synthesis of short RNA molecules used as primers for DNA polymerase during DNA replication. The small subunit contains the primase catalytic core and has DNA synthesis activity on its own. Binding to the large subunit stabilizes and modulates the activity, increasing the rate of DNA synthesis while decreasing the length of the DNA fragments, and conferring RNA synthesis capability. The DNA polymerase activity may enable DNA primase to also catalyze primer extension after primer synthesis. May also play a role in DNA repair.</text>
</comment>
<dbReference type="EMBL" id="LFWV01000027">
    <property type="protein sequence ID" value="KON31727.1"/>
    <property type="molecule type" value="Genomic_DNA"/>
</dbReference>
<keyword evidence="7 11" id="KW-0479">Metal-binding</keyword>
<evidence type="ECO:0000256" key="12">
    <source>
        <dbReference type="RuleBase" id="RU003514"/>
    </source>
</evidence>
<keyword evidence="5 11" id="KW-0548">Nucleotidyltransferase</keyword>
<accession>A0A0M0BT01</accession>
<organism evidence="14 15">
    <name type="scientific">miscellaneous Crenarchaeota group-1 archaeon SG8-32-3</name>
    <dbReference type="NCBI Taxonomy" id="1685125"/>
    <lineage>
        <taxon>Archaea</taxon>
        <taxon>Candidatus Bathyarchaeota</taxon>
        <taxon>MCG-1</taxon>
    </lineage>
</organism>
<gene>
    <name evidence="11" type="primary">priS</name>
    <name evidence="14" type="ORF">AC478_02410</name>
</gene>
<dbReference type="Gene3D" id="3.90.920.10">
    <property type="entry name" value="DNA primase, PRIM domain"/>
    <property type="match status" value="1"/>
</dbReference>
<dbReference type="AlphaFoldDB" id="A0A0M0BT01"/>
<feature type="active site" evidence="11">
    <location>
        <position position="94"/>
    </location>
</feature>
<dbReference type="Proteomes" id="UP000054016">
    <property type="component" value="Unassembled WGS sequence"/>
</dbReference>
<comment type="similarity">
    <text evidence="1 11 12">Belongs to the eukaryotic-type primase small subunit family.</text>
</comment>
<evidence type="ECO:0000256" key="8">
    <source>
        <dbReference type="ARBA" id="ARBA00022842"/>
    </source>
</evidence>
<evidence type="ECO:0000256" key="9">
    <source>
        <dbReference type="ARBA" id="ARBA00023163"/>
    </source>
</evidence>
<dbReference type="PATRIC" id="fig|1685125.3.peg.553"/>
<evidence type="ECO:0000256" key="7">
    <source>
        <dbReference type="ARBA" id="ARBA00022723"/>
    </source>
</evidence>
<dbReference type="SUPFAM" id="SSF56747">
    <property type="entry name" value="Prim-pol domain"/>
    <property type="match status" value="1"/>
</dbReference>
<evidence type="ECO:0000256" key="10">
    <source>
        <dbReference type="ARBA" id="ARBA00023211"/>
    </source>
</evidence>
<feature type="active site" evidence="11">
    <location>
        <position position="96"/>
    </location>
</feature>
<dbReference type="InterPro" id="IPR002755">
    <property type="entry name" value="DNA_primase_S"/>
</dbReference>
<dbReference type="HAMAP" id="MF_00700">
    <property type="entry name" value="DNA_primase_sml_arc"/>
    <property type="match status" value="1"/>
</dbReference>
<keyword evidence="3 11" id="KW-0639">Primosome</keyword>
<keyword evidence="6 11" id="KW-0235">DNA replication</keyword>
<evidence type="ECO:0000256" key="5">
    <source>
        <dbReference type="ARBA" id="ARBA00022695"/>
    </source>
</evidence>
<feature type="active site" evidence="11">
    <location>
        <position position="308"/>
    </location>
</feature>
<dbReference type="InterPro" id="IPR023639">
    <property type="entry name" value="DNA_primase_ssu_PriS"/>
</dbReference>
<dbReference type="CDD" id="cd04860">
    <property type="entry name" value="AE_Prim_S"/>
    <property type="match status" value="1"/>
</dbReference>
<dbReference type="GO" id="GO:1990077">
    <property type="term" value="C:primosome complex"/>
    <property type="evidence" value="ECO:0007669"/>
    <property type="project" value="UniProtKB-KW"/>
</dbReference>
<dbReference type="PANTHER" id="PTHR10536">
    <property type="entry name" value="DNA PRIMASE SMALL SUBUNIT"/>
    <property type="match status" value="1"/>
</dbReference>
<dbReference type="Pfam" id="PF01896">
    <property type="entry name" value="DNA_primase_S"/>
    <property type="match status" value="1"/>
</dbReference>
<evidence type="ECO:0000256" key="11">
    <source>
        <dbReference type="HAMAP-Rule" id="MF_00700"/>
    </source>
</evidence>
<dbReference type="GO" id="GO:0006269">
    <property type="term" value="P:DNA replication, synthesis of primer"/>
    <property type="evidence" value="ECO:0007669"/>
    <property type="project" value="UniProtKB-UniRule"/>
</dbReference>
<dbReference type="GO" id="GO:0046872">
    <property type="term" value="F:metal ion binding"/>
    <property type="evidence" value="ECO:0007669"/>
    <property type="project" value="UniProtKB-KW"/>
</dbReference>
<dbReference type="GO" id="GO:0000428">
    <property type="term" value="C:DNA-directed RNA polymerase complex"/>
    <property type="evidence" value="ECO:0007669"/>
    <property type="project" value="UniProtKB-KW"/>
</dbReference>
<comment type="caution">
    <text evidence="14">The sequence shown here is derived from an EMBL/GenBank/DDBJ whole genome shotgun (WGS) entry which is preliminary data.</text>
</comment>
<keyword evidence="4 11" id="KW-0808">Transferase</keyword>
<comment type="function">
    <text evidence="13">RNA polymerase that catalyzes the synthesis of short RNA molecules used as primers for DNA polymerase during DNA replication.</text>
</comment>
<dbReference type="GO" id="GO:0003899">
    <property type="term" value="F:DNA-directed RNA polymerase activity"/>
    <property type="evidence" value="ECO:0007669"/>
    <property type="project" value="UniProtKB-UniRule"/>
</dbReference>
<proteinExistence type="inferred from homology"/>
<keyword evidence="9 11" id="KW-0804">Transcription</keyword>
<dbReference type="EC" id="2.7.7.-" evidence="11"/>
<evidence type="ECO:0000313" key="14">
    <source>
        <dbReference type="EMBL" id="KON31727.1"/>
    </source>
</evidence>
<evidence type="ECO:0000256" key="4">
    <source>
        <dbReference type="ARBA" id="ARBA00022679"/>
    </source>
</evidence>
<evidence type="ECO:0000256" key="3">
    <source>
        <dbReference type="ARBA" id="ARBA00022515"/>
    </source>
</evidence>
<protein>
    <recommendedName>
        <fullName evidence="11">DNA primase small subunit PriS</fullName>
        <ecNumber evidence="11">2.7.7.-</ecNumber>
    </recommendedName>
</protein>
<keyword evidence="8 11" id="KW-0460">Magnesium</keyword>
<sequence>MSSRDFVYRKFSDFYSDPATVIPSPSSLGQREIGFLLFKERIMLRHKIFASIDDLKLFLSEEVPSDVYRSCAYYENPAAEMDKKGWLGADLVFDIDADHIPTSCNKLHDEWTCKKCGFADKGEPPKQCSKCGGQKFDTKTWVCEQCLGSAKEETTKLIDILQNDFGFSNKEIHVFFSGHRGYHVHVETEAVKSLDTMDRKEIVDYVTGLGLSISKRERKQASKFFLSDFAWNKRIKQGMSKFISDTTIDDLKNIGLKSAISNIIFTKKELILRKCIGEGLWESVPGVSVGTWRKLSEYVKELESSKIDTVVTTDTHRLIRMNGTLHGKTGLKKVEFPLGSLDDFDPFKKAVAFKEGTVKLYVSDVPEFRLGENVFGPFERETVVLPTAAAVLLICKGRAEVAK</sequence>
<keyword evidence="2 11" id="KW-0240">DNA-directed RNA polymerase</keyword>
<keyword evidence="10 11" id="KW-0464">Manganese</keyword>
<evidence type="ECO:0000256" key="2">
    <source>
        <dbReference type="ARBA" id="ARBA00022478"/>
    </source>
</evidence>
<evidence type="ECO:0000256" key="1">
    <source>
        <dbReference type="ARBA" id="ARBA00009762"/>
    </source>
</evidence>
<comment type="cofactor">
    <cofactor evidence="11">
        <name>Mg(2+)</name>
        <dbReference type="ChEBI" id="CHEBI:18420"/>
    </cofactor>
    <cofactor evidence="11">
        <name>Mn(2+)</name>
        <dbReference type="ChEBI" id="CHEBI:29035"/>
    </cofactor>
</comment>
<evidence type="ECO:0000313" key="15">
    <source>
        <dbReference type="Proteomes" id="UP000054016"/>
    </source>
</evidence>